<dbReference type="InterPro" id="IPR010994">
    <property type="entry name" value="RuvA_2-like"/>
</dbReference>
<dbReference type="Proteomes" id="UP001597301">
    <property type="component" value="Unassembled WGS sequence"/>
</dbReference>
<gene>
    <name evidence="1" type="ORF">ACFSCZ_10085</name>
</gene>
<keyword evidence="2" id="KW-1185">Reference proteome</keyword>
<keyword evidence="1" id="KW-0540">Nuclease</keyword>
<reference evidence="2" key="1">
    <citation type="journal article" date="2019" name="Int. J. Syst. Evol. Microbiol.">
        <title>The Global Catalogue of Microorganisms (GCM) 10K type strain sequencing project: providing services to taxonomists for standard genome sequencing and annotation.</title>
        <authorList>
            <consortium name="The Broad Institute Genomics Platform"/>
            <consortium name="The Broad Institute Genome Sequencing Center for Infectious Disease"/>
            <person name="Wu L."/>
            <person name="Ma J."/>
        </authorList>
    </citation>
    <scope>NUCLEOTIDE SEQUENCE [LARGE SCALE GENOMIC DNA]</scope>
    <source>
        <strain evidence="2">CGMCC 1.12295</strain>
    </source>
</reference>
<dbReference type="Gene3D" id="3.20.20.140">
    <property type="entry name" value="Metal-dependent hydrolases"/>
    <property type="match status" value="1"/>
</dbReference>
<evidence type="ECO:0000313" key="2">
    <source>
        <dbReference type="Proteomes" id="UP001597301"/>
    </source>
</evidence>
<proteinExistence type="predicted"/>
<dbReference type="InterPro" id="IPR016195">
    <property type="entry name" value="Pol/histidinol_Pase-like"/>
</dbReference>
<dbReference type="GO" id="GO:0004519">
    <property type="term" value="F:endonuclease activity"/>
    <property type="evidence" value="ECO:0007669"/>
    <property type="project" value="UniProtKB-KW"/>
</dbReference>
<dbReference type="SUPFAM" id="SSF89550">
    <property type="entry name" value="PHP domain-like"/>
    <property type="match status" value="1"/>
</dbReference>
<dbReference type="CDD" id="cd19067">
    <property type="entry name" value="PfuEndoQ-like"/>
    <property type="match status" value="1"/>
</dbReference>
<evidence type="ECO:0000313" key="1">
    <source>
        <dbReference type="EMBL" id="MFD1707079.1"/>
    </source>
</evidence>
<dbReference type="SUPFAM" id="SSF47781">
    <property type="entry name" value="RuvA domain 2-like"/>
    <property type="match status" value="1"/>
</dbReference>
<accession>A0ABW4KIA6</accession>
<comment type="caution">
    <text evidence="1">The sequence shown here is derived from an EMBL/GenBank/DDBJ whole genome shotgun (WGS) entry which is preliminary data.</text>
</comment>
<keyword evidence="1" id="KW-0378">Hydrolase</keyword>
<name>A0ABW4KIA6_9BACI</name>
<dbReference type="PANTHER" id="PTHR40084:SF1">
    <property type="entry name" value="PHOSPHOTRANSFERASE"/>
    <property type="match status" value="1"/>
</dbReference>
<organism evidence="1 2">
    <name type="scientific">Siminovitchia sediminis</name>
    <dbReference type="NCBI Taxonomy" id="1274353"/>
    <lineage>
        <taxon>Bacteria</taxon>
        <taxon>Bacillati</taxon>
        <taxon>Bacillota</taxon>
        <taxon>Bacilli</taxon>
        <taxon>Bacillales</taxon>
        <taxon>Bacillaceae</taxon>
        <taxon>Siminovitchia</taxon>
    </lineage>
</organism>
<dbReference type="PANTHER" id="PTHR40084">
    <property type="entry name" value="PHOSPHOHYDROLASE, PHP FAMILY"/>
    <property type="match status" value="1"/>
</dbReference>
<dbReference type="RefSeq" id="WP_380773797.1">
    <property type="nucleotide sequence ID" value="NZ_JBHUEO010000026.1"/>
</dbReference>
<keyword evidence="1" id="KW-0255">Endonuclease</keyword>
<dbReference type="Gene3D" id="1.10.150.20">
    <property type="entry name" value="5' to 3' exonuclease, C-terminal subdomain"/>
    <property type="match status" value="1"/>
</dbReference>
<protein>
    <submittedName>
        <fullName evidence="1">Endonuclease Q family protein</fullName>
    </submittedName>
</protein>
<sequence length="389" mass="43496">MRNYFADLHIHIGRTFAGKPVKITAAKDLTLTNVLQTAKFPKGIDIVGIIDCHSPEVMIEMERLCNNGRLVELEEGGFRFEDEVTLIPGIEMEVFDENCCGPIHLLAYFQGFSQLKEFSSWISRRVKNIHLSTQRVYESAGVIQEKVHSLNGLFIPAHVFTPFKSLYGKGVRHSLAEVLEPGGIDGVELGLSSNTEMADQIEELHPYTFVSNSDAHSLPKIAREYQRLTLEKPTFQAIKKALHKQDGHQIDANYGLNPFLGKYYRTACSKCFTLKQGENCHACGSVTFTKGVSERIAELAHQGRAGNGPPKRPPYIHQVPLEFLPGLGPKTMNKLYDYFGTEMNILHRVSEKELKNVVKENLAELIIKARSGELELRKGGGGRYGKVAK</sequence>
<dbReference type="EMBL" id="JBHUEO010000026">
    <property type="protein sequence ID" value="MFD1707079.1"/>
    <property type="molecule type" value="Genomic_DNA"/>
</dbReference>